<dbReference type="AlphaFoldDB" id="A0A2B4R300"/>
<keyword evidence="2" id="KW-1185">Reference proteome</keyword>
<dbReference type="STRING" id="50429.A0A2B4R300"/>
<dbReference type="PANTHER" id="PTHR33845:SF1">
    <property type="entry name" value="C2H2-TYPE DOMAIN-CONTAINING PROTEIN"/>
    <property type="match status" value="1"/>
</dbReference>
<accession>A0A2B4R300</accession>
<comment type="caution">
    <text evidence="1">The sequence shown here is derived from an EMBL/GenBank/DDBJ whole genome shotgun (WGS) entry which is preliminary data.</text>
</comment>
<protein>
    <recommendedName>
        <fullName evidence="3">C2H2-type domain-containing protein</fullName>
    </recommendedName>
</protein>
<organism evidence="1 2">
    <name type="scientific">Stylophora pistillata</name>
    <name type="common">Smooth cauliflower coral</name>
    <dbReference type="NCBI Taxonomy" id="50429"/>
    <lineage>
        <taxon>Eukaryota</taxon>
        <taxon>Metazoa</taxon>
        <taxon>Cnidaria</taxon>
        <taxon>Anthozoa</taxon>
        <taxon>Hexacorallia</taxon>
        <taxon>Scleractinia</taxon>
        <taxon>Astrocoeniina</taxon>
        <taxon>Pocilloporidae</taxon>
        <taxon>Stylophora</taxon>
    </lineage>
</organism>
<dbReference type="PANTHER" id="PTHR33845">
    <property type="entry name" value="C2H2-TYPE DOMAIN-CONTAINING PROTEIN"/>
    <property type="match status" value="1"/>
</dbReference>
<evidence type="ECO:0000313" key="1">
    <source>
        <dbReference type="EMBL" id="PFX12001.1"/>
    </source>
</evidence>
<evidence type="ECO:0008006" key="3">
    <source>
        <dbReference type="Google" id="ProtNLM"/>
    </source>
</evidence>
<dbReference type="EMBL" id="LSMT01001666">
    <property type="protein sequence ID" value="PFX12001.1"/>
    <property type="molecule type" value="Genomic_DNA"/>
</dbReference>
<sequence>MQSPLPPIRAQVPRPYSTTPVFVECSYRWMGSTYSTAGFKSFSKKQPTQTESEIIEKPEVPKTHEEITGDETAAFACPQDGCVRVFQRHSALEKHLSSEKCAKSLQERSMLDLAKVAYKSALEEDVGTIPTLQPVPGSERRTVCCNKEDWALKSTKKAYRLSEKQKAYLDAKFNIGQTSGGKLDGEVDAREMRRAQGPDGARIFNVAES</sequence>
<dbReference type="Proteomes" id="UP000225706">
    <property type="component" value="Unassembled WGS sequence"/>
</dbReference>
<evidence type="ECO:0000313" key="2">
    <source>
        <dbReference type="Proteomes" id="UP000225706"/>
    </source>
</evidence>
<reference evidence="2" key="1">
    <citation type="journal article" date="2017" name="bioRxiv">
        <title>Comparative analysis of the genomes of Stylophora pistillata and Acropora digitifera provides evidence for extensive differences between species of corals.</title>
        <authorList>
            <person name="Voolstra C.R."/>
            <person name="Li Y."/>
            <person name="Liew Y.J."/>
            <person name="Baumgarten S."/>
            <person name="Zoccola D."/>
            <person name="Flot J.-F."/>
            <person name="Tambutte S."/>
            <person name="Allemand D."/>
            <person name="Aranda M."/>
        </authorList>
    </citation>
    <scope>NUCLEOTIDE SEQUENCE [LARGE SCALE GENOMIC DNA]</scope>
</reference>
<name>A0A2B4R300_STYPI</name>
<proteinExistence type="predicted"/>
<gene>
    <name evidence="1" type="ORF">AWC38_SpisGene24111</name>
</gene>